<evidence type="ECO:0000313" key="2">
    <source>
        <dbReference type="Proteomes" id="UP000076555"/>
    </source>
</evidence>
<accession>A0A166KPH7</accession>
<dbReference type="OrthoDB" id="426951at2"/>
<dbReference type="AlphaFoldDB" id="A0A166KPH7"/>
<name>A0A166KPH7_NODSP</name>
<proteinExistence type="predicted"/>
<dbReference type="EMBL" id="LWAJ01000027">
    <property type="protein sequence ID" value="KZL51378.1"/>
    <property type="molecule type" value="Genomic_DNA"/>
</dbReference>
<comment type="caution">
    <text evidence="1">The sequence shown here is derived from an EMBL/GenBank/DDBJ whole genome shotgun (WGS) entry which is preliminary data.</text>
</comment>
<reference evidence="1 2" key="1">
    <citation type="submission" date="2016-04" db="EMBL/GenBank/DDBJ databases">
        <title>Draft Genome Assembly of the Bloom-forming Cyanobacterium Nodularia spumigena Strain CENA596 in Shrimp Production Ponds.</title>
        <authorList>
            <person name="Popin R.V."/>
            <person name="Rigonato J."/>
            <person name="Abreu V.A."/>
            <person name="Andreote A.P."/>
            <person name="Silveira S.B."/>
            <person name="Odebrecht C."/>
            <person name="Fiore M.F."/>
        </authorList>
    </citation>
    <scope>NUCLEOTIDE SEQUENCE [LARGE SCALE GENOMIC DNA]</scope>
    <source>
        <strain evidence="1 2">CENA596</strain>
    </source>
</reference>
<sequence>MFTRGAGGWDLAVYNHDNQLVLVVEIKNKLNTSSKWAEKLRRNMLAHGTFSKAPYFLMVFPDKFYLWTDAAAQVDQSKPTYNIDALPFLQPYFEQAGVSANYITGQSLELIFASWLSKIIHSEKLTEEIDDSQRWLIESGLYTAVTGGHFGQEAAA</sequence>
<protein>
    <submittedName>
        <fullName evidence="1">Uncharacterized protein</fullName>
    </submittedName>
</protein>
<dbReference type="Proteomes" id="UP000076555">
    <property type="component" value="Unassembled WGS sequence"/>
</dbReference>
<dbReference type="RefSeq" id="WP_063871457.1">
    <property type="nucleotide sequence ID" value="NZ_CAWMRI010000027.1"/>
</dbReference>
<gene>
    <name evidence="1" type="ORF">A2T98_02740</name>
</gene>
<evidence type="ECO:0000313" key="1">
    <source>
        <dbReference type="EMBL" id="KZL51378.1"/>
    </source>
</evidence>
<organism evidence="1 2">
    <name type="scientific">Nodularia spumigena CENA596</name>
    <dbReference type="NCBI Taxonomy" id="1819295"/>
    <lineage>
        <taxon>Bacteria</taxon>
        <taxon>Bacillati</taxon>
        <taxon>Cyanobacteriota</taxon>
        <taxon>Cyanophyceae</taxon>
        <taxon>Nostocales</taxon>
        <taxon>Nodulariaceae</taxon>
        <taxon>Nodularia</taxon>
    </lineage>
</organism>